<dbReference type="EMBL" id="FNEZ01000002">
    <property type="protein sequence ID" value="SDJ56491.1"/>
    <property type="molecule type" value="Genomic_DNA"/>
</dbReference>
<evidence type="ECO:0000259" key="3">
    <source>
        <dbReference type="Pfam" id="PF10017"/>
    </source>
</evidence>
<organism evidence="4 5">
    <name type="scientific">Flavobacterium noncentrifugens</name>
    <dbReference type="NCBI Taxonomy" id="1128970"/>
    <lineage>
        <taxon>Bacteria</taxon>
        <taxon>Pseudomonadati</taxon>
        <taxon>Bacteroidota</taxon>
        <taxon>Flavobacteriia</taxon>
        <taxon>Flavobacteriales</taxon>
        <taxon>Flavobacteriaceae</taxon>
        <taxon>Flavobacterium</taxon>
    </lineage>
</organism>
<gene>
    <name evidence="4" type="ORF">SAMN04487935_1023</name>
</gene>
<dbReference type="GO" id="GO:0032259">
    <property type="term" value="P:methylation"/>
    <property type="evidence" value="ECO:0007669"/>
    <property type="project" value="UniProtKB-KW"/>
</dbReference>
<proteinExistence type="predicted"/>
<accession>A0A1G8URS0</accession>
<dbReference type="PANTHER" id="PTHR43397">
    <property type="entry name" value="ERGOTHIONEINE BIOSYNTHESIS PROTEIN 1"/>
    <property type="match status" value="1"/>
</dbReference>
<dbReference type="AlphaFoldDB" id="A0A1G8URS0"/>
<dbReference type="OrthoDB" id="5289726at2"/>
<dbReference type="InterPro" id="IPR019257">
    <property type="entry name" value="MeTrfase_dom"/>
</dbReference>
<dbReference type="InterPro" id="IPR051128">
    <property type="entry name" value="EgtD_Methyltrsf_superfamily"/>
</dbReference>
<dbReference type="RefSeq" id="WP_091392513.1">
    <property type="nucleotide sequence ID" value="NZ_BKAI01000018.1"/>
</dbReference>
<protein>
    <submittedName>
        <fullName evidence="4">Dimethylhistidine N-methyltransferase</fullName>
    </submittedName>
</protein>
<dbReference type="STRING" id="1128970.SAMN04487935_1023"/>
<evidence type="ECO:0000256" key="2">
    <source>
        <dbReference type="ARBA" id="ARBA00022679"/>
    </source>
</evidence>
<dbReference type="Gene3D" id="3.40.50.150">
    <property type="entry name" value="Vaccinia Virus protein VP39"/>
    <property type="match status" value="1"/>
</dbReference>
<name>A0A1G8URS0_9FLAO</name>
<dbReference type="PIRSF" id="PIRSF018005">
    <property type="entry name" value="UCP018005"/>
    <property type="match status" value="1"/>
</dbReference>
<dbReference type="GO" id="GO:0008168">
    <property type="term" value="F:methyltransferase activity"/>
    <property type="evidence" value="ECO:0007669"/>
    <property type="project" value="UniProtKB-KW"/>
</dbReference>
<sequence length="320" mass="36583">MGNFTTGVKETRFYNDVISGLSGFPKQLFSKYFYDAIGDKLFQQIMNCDDYYLTKCEMEILELQTEAIIDSISADDYFELVELGPGDGTKSIKLLKELTHKKADFTYIPIDISHSVIDNLEALVADTLPEVKTSGMNGDFFDMLNQLRNSNGARRVVLCLGGNIGNMTVGESHAFCGKLRQSLSKGDKIIFGFDLVKNPKIIRRAYDDSEGITKRFNLNLLERMNRELCSDFDVKKFEHYCSYDPETGSCKSYLVCLQDLEVHFPEAVIPFKKDEYIHMEISQKYTLSQISDMAHKTGFVVDRNFFDSKKWYVDSVWEAV</sequence>
<evidence type="ECO:0000313" key="5">
    <source>
        <dbReference type="Proteomes" id="UP000199580"/>
    </source>
</evidence>
<keyword evidence="1 4" id="KW-0489">Methyltransferase</keyword>
<dbReference type="Proteomes" id="UP000199580">
    <property type="component" value="Unassembled WGS sequence"/>
</dbReference>
<dbReference type="PANTHER" id="PTHR43397:SF1">
    <property type="entry name" value="ERGOTHIONEINE BIOSYNTHESIS PROTEIN 1"/>
    <property type="match status" value="1"/>
</dbReference>
<keyword evidence="2 4" id="KW-0808">Transferase</keyword>
<dbReference type="InterPro" id="IPR017804">
    <property type="entry name" value="MeTrfase_EgtD-like"/>
</dbReference>
<evidence type="ECO:0000256" key="1">
    <source>
        <dbReference type="ARBA" id="ARBA00022603"/>
    </source>
</evidence>
<evidence type="ECO:0000313" key="4">
    <source>
        <dbReference type="EMBL" id="SDJ56491.1"/>
    </source>
</evidence>
<feature type="domain" description="Histidine-specific methyltransferase SAM-dependent" evidence="3">
    <location>
        <begin position="14"/>
        <end position="318"/>
    </location>
</feature>
<dbReference type="SUPFAM" id="SSF53335">
    <property type="entry name" value="S-adenosyl-L-methionine-dependent methyltransferases"/>
    <property type="match status" value="1"/>
</dbReference>
<dbReference type="Pfam" id="PF10017">
    <property type="entry name" value="Methyltransf_33"/>
    <property type="match status" value="1"/>
</dbReference>
<keyword evidence="5" id="KW-1185">Reference proteome</keyword>
<reference evidence="4 5" key="1">
    <citation type="submission" date="2016-10" db="EMBL/GenBank/DDBJ databases">
        <authorList>
            <person name="de Groot N.N."/>
        </authorList>
    </citation>
    <scope>NUCLEOTIDE SEQUENCE [LARGE SCALE GENOMIC DNA]</scope>
    <source>
        <strain evidence="4 5">CGMCC 1.10076</strain>
    </source>
</reference>
<dbReference type="InterPro" id="IPR029063">
    <property type="entry name" value="SAM-dependent_MTases_sf"/>
</dbReference>